<dbReference type="Proteomes" id="UP000503096">
    <property type="component" value="Chromosome"/>
</dbReference>
<dbReference type="SUPFAM" id="SSF51649">
    <property type="entry name" value="RuBisCo, C-terminal domain"/>
    <property type="match status" value="1"/>
</dbReference>
<dbReference type="SFLD" id="SFLDF00158">
    <property type="entry name" value="5-methylthio-D-ribulose_1-phos"/>
    <property type="match status" value="1"/>
</dbReference>
<dbReference type="Gene3D" id="3.20.20.110">
    <property type="entry name" value="Ribulose bisphosphate carboxylase, large subunit, C-terminal domain"/>
    <property type="match status" value="1"/>
</dbReference>
<dbReference type="PANTHER" id="PTHR42704:SF17">
    <property type="entry name" value="RIBULOSE BISPHOSPHATE CARBOXYLASE LARGE CHAIN"/>
    <property type="match status" value="1"/>
</dbReference>
<dbReference type="CDD" id="cd08210">
    <property type="entry name" value="RLP_RrRLP"/>
    <property type="match status" value="1"/>
</dbReference>
<dbReference type="InterPro" id="IPR033966">
    <property type="entry name" value="RuBisCO"/>
</dbReference>
<dbReference type="GO" id="GO:0015977">
    <property type="term" value="P:carbon fixation"/>
    <property type="evidence" value="ECO:0007669"/>
    <property type="project" value="InterPro"/>
</dbReference>
<dbReference type="GO" id="GO:0016853">
    <property type="term" value="F:isomerase activity"/>
    <property type="evidence" value="ECO:0007669"/>
    <property type="project" value="UniProtKB-KW"/>
</dbReference>
<dbReference type="SFLD" id="SFLDS00014">
    <property type="entry name" value="RuBisCO"/>
    <property type="match status" value="1"/>
</dbReference>
<evidence type="ECO:0000259" key="1">
    <source>
        <dbReference type="Pfam" id="PF00016"/>
    </source>
</evidence>
<dbReference type="EMBL" id="CP053073">
    <property type="protein sequence ID" value="QJR14041.1"/>
    <property type="molecule type" value="Genomic_DNA"/>
</dbReference>
<dbReference type="GO" id="GO:0016984">
    <property type="term" value="F:ribulose-bisphosphate carboxylase activity"/>
    <property type="evidence" value="ECO:0007669"/>
    <property type="project" value="InterPro"/>
</dbReference>
<reference evidence="2 3" key="1">
    <citation type="submission" date="2020-04" db="EMBL/GenBank/DDBJ databases">
        <title>Usitatibacter rugosus gen. nov., sp. nov. and Usitatibacter palustris sp. nov., novel members of Usitatibacteraceae fam. nov. within the order Nitrosomonadales isolated from soil.</title>
        <authorList>
            <person name="Huber K.J."/>
            <person name="Neumann-Schaal M."/>
            <person name="Geppert A."/>
            <person name="Luckner M."/>
            <person name="Wanner G."/>
            <person name="Overmann J."/>
        </authorList>
    </citation>
    <scope>NUCLEOTIDE SEQUENCE [LARGE SCALE GENOMIC DNA]</scope>
    <source>
        <strain evidence="2 3">Swamp67</strain>
    </source>
</reference>
<dbReference type="SUPFAM" id="SSF54966">
    <property type="entry name" value="RuBisCO, large subunit, small (N-terminal) domain"/>
    <property type="match status" value="1"/>
</dbReference>
<dbReference type="KEGG" id="upl:DSM104440_00833"/>
<dbReference type="InterPro" id="IPR036422">
    <property type="entry name" value="RuBisCO_lsu_N_sf"/>
</dbReference>
<gene>
    <name evidence="2" type="primary">rlp</name>
    <name evidence="2" type="ORF">DSM104440_00833</name>
</gene>
<organism evidence="2 3">
    <name type="scientific">Usitatibacter palustris</name>
    <dbReference type="NCBI Taxonomy" id="2732487"/>
    <lineage>
        <taxon>Bacteria</taxon>
        <taxon>Pseudomonadati</taxon>
        <taxon>Pseudomonadota</taxon>
        <taxon>Betaproteobacteria</taxon>
        <taxon>Nitrosomonadales</taxon>
        <taxon>Usitatibacteraceae</taxon>
        <taxon>Usitatibacter</taxon>
    </lineage>
</organism>
<accession>A0A6M4H375</accession>
<dbReference type="Gene3D" id="3.30.70.150">
    <property type="entry name" value="RuBisCO large subunit, N-terminal domain"/>
    <property type="match status" value="1"/>
</dbReference>
<dbReference type="AlphaFoldDB" id="A0A6M4H375"/>
<dbReference type="GO" id="GO:0000287">
    <property type="term" value="F:magnesium ion binding"/>
    <property type="evidence" value="ECO:0007669"/>
    <property type="project" value="InterPro"/>
</dbReference>
<proteinExistence type="predicted"/>
<sequence length="374" mass="39771">MNALPSTPLADDRWLTATYRVAAPASGIEARARAIAVEQSVEMPVEAIAEPRILEEIVGRVDSIEADGPDHHRVRVKLAVETTGFEVSQLLNMAFGNTSLQPDVELLKLDFPDAMLAAFGGPRFGIDGIRKLVGAERRALTCAALKPQGLSPMALAELAGTFTRAGIDVVKDDHGIANQSYSPFAERVKAVQHAVAAANRESDHRTAYAPTISGPPSALIEQARIAHEEGVGMVLVAPMLIGLATFHELVREHIRVPVLAHPALAGAQRIAAPLLLGKLFRILGADATIFPNHGGRFAYSPQTCRGIANCARTPMAELKGTLPVPGGGMSLARVPEMLEFYGRDIMLLIGGSLLAEGDRLPDASREFAGAVRAN</sequence>
<dbReference type="InterPro" id="IPR000685">
    <property type="entry name" value="RuBisCO_lsu_C"/>
</dbReference>
<dbReference type="SFLD" id="SFLDG00301">
    <property type="entry name" value="RuBisCO-like_proteins"/>
    <property type="match status" value="1"/>
</dbReference>
<dbReference type="RefSeq" id="WP_171160832.1">
    <property type="nucleotide sequence ID" value="NZ_CP053073.1"/>
</dbReference>
<name>A0A6M4H375_9PROT</name>
<evidence type="ECO:0000313" key="3">
    <source>
        <dbReference type="Proteomes" id="UP000503096"/>
    </source>
</evidence>
<evidence type="ECO:0000313" key="2">
    <source>
        <dbReference type="EMBL" id="QJR14041.1"/>
    </source>
</evidence>
<keyword evidence="3" id="KW-1185">Reference proteome</keyword>
<protein>
    <submittedName>
        <fullName evidence="2">5-methylthioribulose-1-phosphate isomerase</fullName>
        <ecNumber evidence="2">5.3.3.-</ecNumber>
    </submittedName>
</protein>
<dbReference type="EC" id="5.3.3.-" evidence="2"/>
<dbReference type="Pfam" id="PF00016">
    <property type="entry name" value="RuBisCO_large"/>
    <property type="match status" value="1"/>
</dbReference>
<keyword evidence="2" id="KW-0413">Isomerase</keyword>
<dbReference type="PANTHER" id="PTHR42704">
    <property type="entry name" value="RIBULOSE BISPHOSPHATE CARBOXYLASE"/>
    <property type="match status" value="1"/>
</dbReference>
<dbReference type="InterPro" id="IPR036376">
    <property type="entry name" value="RuBisCO_lsu_C_sf"/>
</dbReference>
<dbReference type="InParanoid" id="A0A6M4H375"/>
<feature type="domain" description="Ribulose bisphosphate carboxylase large subunit C-terminal" evidence="1">
    <location>
        <begin position="126"/>
        <end position="352"/>
    </location>
</feature>